<protein>
    <submittedName>
        <fullName evidence="1">Uncharacterized protein</fullName>
    </submittedName>
</protein>
<proteinExistence type="predicted"/>
<evidence type="ECO:0000313" key="2">
    <source>
        <dbReference type="Proteomes" id="UP001057452"/>
    </source>
</evidence>
<gene>
    <name evidence="1" type="ORF">KUCAC02_025478</name>
</gene>
<comment type="caution">
    <text evidence="1">The sequence shown here is derived from an EMBL/GenBank/DDBJ whole genome shotgun (WGS) entry which is preliminary data.</text>
</comment>
<reference evidence="1" key="1">
    <citation type="submission" date="2022-05" db="EMBL/GenBank/DDBJ databases">
        <title>Chromosome-level genome of Chaenocephalus aceratus.</title>
        <authorList>
            <person name="Park H."/>
        </authorList>
    </citation>
    <scope>NUCLEOTIDE SEQUENCE</scope>
    <source>
        <strain evidence="1">KU_202001</strain>
    </source>
</reference>
<name>A0ACB9VV04_CHAAC</name>
<organism evidence="1 2">
    <name type="scientific">Chaenocephalus aceratus</name>
    <name type="common">Blackfin icefish</name>
    <name type="synonym">Chaenichthys aceratus</name>
    <dbReference type="NCBI Taxonomy" id="36190"/>
    <lineage>
        <taxon>Eukaryota</taxon>
        <taxon>Metazoa</taxon>
        <taxon>Chordata</taxon>
        <taxon>Craniata</taxon>
        <taxon>Vertebrata</taxon>
        <taxon>Euteleostomi</taxon>
        <taxon>Actinopterygii</taxon>
        <taxon>Neopterygii</taxon>
        <taxon>Teleostei</taxon>
        <taxon>Neoteleostei</taxon>
        <taxon>Acanthomorphata</taxon>
        <taxon>Eupercaria</taxon>
        <taxon>Perciformes</taxon>
        <taxon>Notothenioidei</taxon>
        <taxon>Channichthyidae</taxon>
        <taxon>Chaenocephalus</taxon>
    </lineage>
</organism>
<evidence type="ECO:0000313" key="1">
    <source>
        <dbReference type="EMBL" id="KAI4803830.1"/>
    </source>
</evidence>
<keyword evidence="2" id="KW-1185">Reference proteome</keyword>
<sequence length="119" mass="12800">MKTYLNYTDNEGSTTFMAPQSEEIPPRKRVTLMGGSPTRRVQDLALVTCQFWVGLGGRGQVTGTQTCLTLIPVAPPGSLLLENRAAAASRSKLHAEPGWDLFGDTTEPEVLSELVHGTG</sequence>
<dbReference type="EMBL" id="CM043799">
    <property type="protein sequence ID" value="KAI4803830.1"/>
    <property type="molecule type" value="Genomic_DNA"/>
</dbReference>
<accession>A0ACB9VV04</accession>
<dbReference type="Proteomes" id="UP001057452">
    <property type="component" value="Chromosome 15"/>
</dbReference>